<gene>
    <name evidence="3" type="ORF">ICN82_07800</name>
</gene>
<evidence type="ECO:0000313" key="4">
    <source>
        <dbReference type="Proteomes" id="UP000609121"/>
    </source>
</evidence>
<dbReference type="EMBL" id="JACVXA010000016">
    <property type="protein sequence ID" value="MBE3638106.1"/>
    <property type="molecule type" value="Genomic_DNA"/>
</dbReference>
<feature type="domain" description="Sulfatase-modifying factor enzyme-like" evidence="2">
    <location>
        <begin position="50"/>
        <end position="326"/>
    </location>
</feature>
<protein>
    <submittedName>
        <fullName evidence="3">Formylglycine-generating enzyme family protein</fullName>
    </submittedName>
</protein>
<evidence type="ECO:0000256" key="1">
    <source>
        <dbReference type="SAM" id="MobiDB-lite"/>
    </source>
</evidence>
<feature type="region of interest" description="Disordered" evidence="1">
    <location>
        <begin position="308"/>
        <end position="330"/>
    </location>
</feature>
<feature type="region of interest" description="Disordered" evidence="1">
    <location>
        <begin position="269"/>
        <end position="289"/>
    </location>
</feature>
<reference evidence="3" key="1">
    <citation type="submission" date="2020-09" db="EMBL/GenBank/DDBJ databases">
        <title>A novel bacterium of genus Mangrovicoccus, isolated from South China Sea.</title>
        <authorList>
            <person name="Huang H."/>
            <person name="Mo K."/>
            <person name="Hu Y."/>
        </authorList>
    </citation>
    <scope>NUCLEOTIDE SEQUENCE</scope>
    <source>
        <strain evidence="3">HB182678</strain>
    </source>
</reference>
<accession>A0A8J6YY79</accession>
<evidence type="ECO:0000259" key="2">
    <source>
        <dbReference type="Pfam" id="PF03781"/>
    </source>
</evidence>
<dbReference type="Proteomes" id="UP000609121">
    <property type="component" value="Unassembled WGS sequence"/>
</dbReference>
<dbReference type="PANTHER" id="PTHR23150:SF19">
    <property type="entry name" value="FORMYLGLYCINE-GENERATING ENZYME"/>
    <property type="match status" value="1"/>
</dbReference>
<dbReference type="Gene3D" id="3.90.1580.10">
    <property type="entry name" value="paralog of FGE (formylglycine-generating enzyme)"/>
    <property type="match status" value="1"/>
</dbReference>
<dbReference type="InterPro" id="IPR005532">
    <property type="entry name" value="SUMF_dom"/>
</dbReference>
<keyword evidence="4" id="KW-1185">Reference proteome</keyword>
<dbReference type="SUPFAM" id="SSF56436">
    <property type="entry name" value="C-type lectin-like"/>
    <property type="match status" value="1"/>
</dbReference>
<organism evidence="3 4">
    <name type="scientific">Mangrovicoccus algicola</name>
    <dbReference type="NCBI Taxonomy" id="2771008"/>
    <lineage>
        <taxon>Bacteria</taxon>
        <taxon>Pseudomonadati</taxon>
        <taxon>Pseudomonadota</taxon>
        <taxon>Alphaproteobacteria</taxon>
        <taxon>Rhodobacterales</taxon>
        <taxon>Paracoccaceae</taxon>
        <taxon>Mangrovicoccus</taxon>
    </lineage>
</organism>
<dbReference type="InterPro" id="IPR042095">
    <property type="entry name" value="SUMF_sf"/>
</dbReference>
<dbReference type="PANTHER" id="PTHR23150">
    <property type="entry name" value="SULFATASE MODIFYING FACTOR 1, 2"/>
    <property type="match status" value="1"/>
</dbReference>
<proteinExistence type="predicted"/>
<dbReference type="AlphaFoldDB" id="A0A8J6YY79"/>
<dbReference type="InterPro" id="IPR016187">
    <property type="entry name" value="CTDL_fold"/>
</dbReference>
<dbReference type="GO" id="GO:0120147">
    <property type="term" value="F:formylglycine-generating oxidase activity"/>
    <property type="evidence" value="ECO:0007669"/>
    <property type="project" value="TreeGrafter"/>
</dbReference>
<dbReference type="Pfam" id="PF03781">
    <property type="entry name" value="FGE-sulfatase"/>
    <property type="match status" value="1"/>
</dbReference>
<name>A0A8J6YY79_9RHOB</name>
<comment type="caution">
    <text evidence="3">The sequence shown here is derived from an EMBL/GenBank/DDBJ whole genome shotgun (WGS) entry which is preliminary data.</text>
</comment>
<dbReference type="InterPro" id="IPR051043">
    <property type="entry name" value="Sulfatase_Mod_Factor_Kinase"/>
</dbReference>
<evidence type="ECO:0000313" key="3">
    <source>
        <dbReference type="EMBL" id="MBE3638106.1"/>
    </source>
</evidence>
<sequence length="330" mass="36095">MFRWEWTGLGEGGCCGAPGTGAKARETAFTRSALSVPSAPADEQAALRAQLLAIPPGIYEMGTRHSTYSGDLDSPRRKVKVAPFLIGQTTVTNAQYARFVAATGYRTVAEQEGWSFVFHLLLPGGGKGTISAPGLRWWRKVEGACWHMPEGPGSDWQTARADHPVVQVCWYDALAYVTWAGLRLPREAEWERAARGGKARLKFPWGNALVPVDGHRMNTWQGDFPDHDTAEDGFAGTAPARSYAPNGYGLYNCTGNVWEWVADRYGPRPAPGRMPELDPTGPGQGHARIQRGGSFLCHDSYCDRYHVHSRTRNDPDSATSNVGFRVGASM</sequence>